<dbReference type="Gene3D" id="3.30.450.20">
    <property type="entry name" value="PAS domain"/>
    <property type="match status" value="3"/>
</dbReference>
<dbReference type="InterPro" id="IPR000700">
    <property type="entry name" value="PAS-assoc_C"/>
</dbReference>
<protein>
    <submittedName>
        <fullName evidence="8">PAS domain S-box protein</fullName>
    </submittedName>
</protein>
<reference evidence="9" key="1">
    <citation type="journal article" date="2019" name="Int. J. Syst. Evol. Microbiol.">
        <title>The Global Catalogue of Microorganisms (GCM) 10K type strain sequencing project: providing services to taxonomists for standard genome sequencing and annotation.</title>
        <authorList>
            <consortium name="The Broad Institute Genomics Platform"/>
            <consortium name="The Broad Institute Genome Sequencing Center for Infectious Disease"/>
            <person name="Wu L."/>
            <person name="Ma J."/>
        </authorList>
    </citation>
    <scope>NUCLEOTIDE SEQUENCE [LARGE SCALE GENOMIC DNA]</scope>
    <source>
        <strain evidence="9">KCTC 52277</strain>
    </source>
</reference>
<dbReference type="SUPFAM" id="SSF55785">
    <property type="entry name" value="PYP-like sensor domain (PAS domain)"/>
    <property type="match status" value="3"/>
</dbReference>
<comment type="caution">
    <text evidence="8">The sequence shown here is derived from an EMBL/GenBank/DDBJ whole genome shotgun (WGS) entry which is preliminary data.</text>
</comment>
<gene>
    <name evidence="8" type="ORF">ACFOE0_21055</name>
</gene>
<evidence type="ECO:0000313" key="8">
    <source>
        <dbReference type="EMBL" id="MFC3140646.1"/>
    </source>
</evidence>
<evidence type="ECO:0000256" key="1">
    <source>
        <dbReference type="ARBA" id="ARBA00004370"/>
    </source>
</evidence>
<dbReference type="InterPro" id="IPR000014">
    <property type="entry name" value="PAS"/>
</dbReference>
<feature type="domain" description="PAS" evidence="6">
    <location>
        <begin position="34"/>
        <end position="107"/>
    </location>
</feature>
<sequence>MGLFSKFRANEGSDNKQVTPEFSNPPAQTNESPLHQAMEQALEQALDAVVIIDGKNKVVFMNSAAENLWGYNADEVIGQNVKMLVPVEHQPNHDNYVDTNRRTGRNKIVGTKREIEVTRRDGTKTWVNLALNRTTVGDEIGYTAFIRDITAERRKREEIDQTLQQAIDAVVSIDANNIVTFYNPAAEALWGYTKEEVIGQNVKMLVPKEFQPNHDEFVNRNRRTGNNKIVGTSRELKLETKDGREIFVAFSLSKVDIDGSIGYTAFVRDITAQRETQESVNQTLAQALDAVVTIDDKNIVTFFNKAAEELWGYSPAEVIGQNVKMLVPIEHQANHDGYVNSNRTTGQDKIVGTRREVPIFRKDGRQDWGLLSLSKIRLDGKIMYTAFVRNITKEVNQREDMNVIMENVAKSSGEIADISKVIDGISSQTNLLALNAAIEAARAGEHGRGFAVVADEVRQLASRSSESTNKINQLSEDTQGFLNQLSALLRESVKRDG</sequence>
<feature type="region of interest" description="Disordered" evidence="4">
    <location>
        <begin position="9"/>
        <end position="34"/>
    </location>
</feature>
<feature type="domain" description="PAS" evidence="6">
    <location>
        <begin position="155"/>
        <end position="209"/>
    </location>
</feature>
<dbReference type="PROSITE" id="PS50112">
    <property type="entry name" value="PAS"/>
    <property type="match status" value="3"/>
</dbReference>
<proteinExistence type="predicted"/>
<dbReference type="PANTHER" id="PTHR32089">
    <property type="entry name" value="METHYL-ACCEPTING CHEMOTAXIS PROTEIN MCPB"/>
    <property type="match status" value="1"/>
</dbReference>
<name>A0ABV7GK10_9GAMM</name>
<dbReference type="Pfam" id="PF13426">
    <property type="entry name" value="PAS_9"/>
    <property type="match status" value="1"/>
</dbReference>
<dbReference type="RefSeq" id="WP_283106314.1">
    <property type="nucleotide sequence ID" value="NZ_JAKILF010000001.1"/>
</dbReference>
<dbReference type="InterPro" id="IPR001610">
    <property type="entry name" value="PAC"/>
</dbReference>
<dbReference type="InterPro" id="IPR004089">
    <property type="entry name" value="MCPsignal_dom"/>
</dbReference>
<dbReference type="SMART" id="SM00091">
    <property type="entry name" value="PAS"/>
    <property type="match status" value="3"/>
</dbReference>
<comment type="subcellular location">
    <subcellularLocation>
        <location evidence="1">Membrane</location>
    </subcellularLocation>
</comment>
<dbReference type="SMART" id="SM00283">
    <property type="entry name" value="MA"/>
    <property type="match status" value="1"/>
</dbReference>
<accession>A0ABV7GK10</accession>
<dbReference type="NCBIfam" id="TIGR00229">
    <property type="entry name" value="sensory_box"/>
    <property type="match status" value="3"/>
</dbReference>
<dbReference type="PROSITE" id="PS50111">
    <property type="entry name" value="CHEMOTAXIS_TRANSDUC_2"/>
    <property type="match status" value="1"/>
</dbReference>
<dbReference type="Pfam" id="PF00015">
    <property type="entry name" value="MCPsignal"/>
    <property type="match status" value="1"/>
</dbReference>
<dbReference type="EMBL" id="JBHRTD010000018">
    <property type="protein sequence ID" value="MFC3140646.1"/>
    <property type="molecule type" value="Genomic_DNA"/>
</dbReference>
<dbReference type="InterPro" id="IPR013767">
    <property type="entry name" value="PAS_fold"/>
</dbReference>
<feature type="domain" description="PAS" evidence="6">
    <location>
        <begin position="276"/>
        <end position="328"/>
    </location>
</feature>
<dbReference type="PANTHER" id="PTHR32089:SF112">
    <property type="entry name" value="LYSOZYME-LIKE PROTEIN-RELATED"/>
    <property type="match status" value="1"/>
</dbReference>
<dbReference type="Gene3D" id="6.10.250.3200">
    <property type="match status" value="1"/>
</dbReference>
<feature type="domain" description="PAC" evidence="7">
    <location>
        <begin position="232"/>
        <end position="282"/>
    </location>
</feature>
<dbReference type="SUPFAM" id="SSF58104">
    <property type="entry name" value="Methyl-accepting chemotaxis protein (MCP) signaling domain"/>
    <property type="match status" value="1"/>
</dbReference>
<feature type="compositionally biased region" description="Polar residues" evidence="4">
    <location>
        <begin position="15"/>
        <end position="33"/>
    </location>
</feature>
<evidence type="ECO:0000256" key="4">
    <source>
        <dbReference type="SAM" id="MobiDB-lite"/>
    </source>
</evidence>
<evidence type="ECO:0000259" key="7">
    <source>
        <dbReference type="PROSITE" id="PS50113"/>
    </source>
</evidence>
<evidence type="ECO:0000256" key="2">
    <source>
        <dbReference type="ARBA" id="ARBA00023224"/>
    </source>
</evidence>
<feature type="domain" description="Methyl-accepting transducer" evidence="5">
    <location>
        <begin position="404"/>
        <end position="497"/>
    </location>
</feature>
<keyword evidence="2 3" id="KW-0807">Transducer</keyword>
<dbReference type="Pfam" id="PF00989">
    <property type="entry name" value="PAS"/>
    <property type="match status" value="2"/>
</dbReference>
<keyword evidence="9" id="KW-1185">Reference proteome</keyword>
<evidence type="ECO:0000313" key="9">
    <source>
        <dbReference type="Proteomes" id="UP001595621"/>
    </source>
</evidence>
<evidence type="ECO:0000259" key="6">
    <source>
        <dbReference type="PROSITE" id="PS50112"/>
    </source>
</evidence>
<dbReference type="Proteomes" id="UP001595621">
    <property type="component" value="Unassembled WGS sequence"/>
</dbReference>
<dbReference type="CDD" id="cd00130">
    <property type="entry name" value="PAS"/>
    <property type="match status" value="3"/>
</dbReference>
<organism evidence="8 9">
    <name type="scientific">Shewanella submarina</name>
    <dbReference type="NCBI Taxonomy" id="2016376"/>
    <lineage>
        <taxon>Bacteria</taxon>
        <taxon>Pseudomonadati</taxon>
        <taxon>Pseudomonadota</taxon>
        <taxon>Gammaproteobacteria</taxon>
        <taxon>Alteromonadales</taxon>
        <taxon>Shewanellaceae</taxon>
        <taxon>Shewanella</taxon>
    </lineage>
</organism>
<dbReference type="InterPro" id="IPR035965">
    <property type="entry name" value="PAS-like_dom_sf"/>
</dbReference>
<dbReference type="SMART" id="SM00086">
    <property type="entry name" value="PAC"/>
    <property type="match status" value="3"/>
</dbReference>
<evidence type="ECO:0000259" key="5">
    <source>
        <dbReference type="PROSITE" id="PS50111"/>
    </source>
</evidence>
<evidence type="ECO:0000256" key="3">
    <source>
        <dbReference type="PROSITE-ProRule" id="PRU00284"/>
    </source>
</evidence>
<dbReference type="PROSITE" id="PS50113">
    <property type="entry name" value="PAC"/>
    <property type="match status" value="2"/>
</dbReference>
<feature type="domain" description="PAC" evidence="7">
    <location>
        <begin position="111"/>
        <end position="161"/>
    </location>
</feature>